<dbReference type="Pfam" id="PF14449">
    <property type="entry name" value="PT-TG"/>
    <property type="match status" value="1"/>
</dbReference>
<name>A0A7X0XA54_9LIST</name>
<comment type="caution">
    <text evidence="6">The sequence shown here is derived from an EMBL/GenBank/DDBJ whole genome shotgun (WGS) entry which is preliminary data.</text>
</comment>
<dbReference type="PANTHER" id="PTHR34319:SF7">
    <property type="entry name" value="HNH ENDONUCLEASE DOMAIN-CONTAINING PROTEIN"/>
    <property type="match status" value="1"/>
</dbReference>
<evidence type="ECO:0000256" key="1">
    <source>
        <dbReference type="ARBA" id="ARBA00004613"/>
    </source>
</evidence>
<keyword evidence="2" id="KW-0964">Secreted</keyword>
<organism evidence="6 7">
    <name type="scientific">Listeria immobilis</name>
    <dbReference type="NCBI Taxonomy" id="2713502"/>
    <lineage>
        <taxon>Bacteria</taxon>
        <taxon>Bacillati</taxon>
        <taxon>Bacillota</taxon>
        <taxon>Bacilli</taxon>
        <taxon>Bacillales</taxon>
        <taxon>Listeriaceae</taxon>
        <taxon>Listeria</taxon>
    </lineage>
</organism>
<dbReference type="PROSITE" id="PS51756">
    <property type="entry name" value="LXG"/>
    <property type="match status" value="1"/>
</dbReference>
<evidence type="ECO:0000259" key="5">
    <source>
        <dbReference type="PROSITE" id="PS51756"/>
    </source>
</evidence>
<dbReference type="EMBL" id="JAASTW010000031">
    <property type="protein sequence ID" value="MBC1490183.1"/>
    <property type="molecule type" value="Genomic_DNA"/>
</dbReference>
<accession>A0A7X0XA54</accession>
<comment type="similarity">
    <text evidence="3">In the N-terminal section; belongs to the LXG family.</text>
</comment>
<proteinExistence type="inferred from homology"/>
<feature type="coiled-coil region" evidence="4">
    <location>
        <begin position="92"/>
        <end position="119"/>
    </location>
</feature>
<keyword evidence="4" id="KW-0175">Coiled coil</keyword>
<sequence length="491" mass="55831">MGIDMYLGEVESQTTSVETFCQLTIDGLEDVIRAIDMFNLEPSLQGKTYASAKRYFMETYRVLAQGMILLCQDLQEPNKQLTTNFQAEVANTDVIEEELVQQIEEIERLQAELKDMIDQLPLMKPMDAIYTMCKQKLVMKLENLRLFHQTSATYFDPVIQQAKNLQVGLTEVLQHTGFNASTGTFSTMGMNMSWVASIEKAWTVDQKKKQEAAEEALIKEYEENMPLPYIPKGSYAGFVVKDGKLDTEATLKRVDEQVELNKETNAKWLAIFDFVTPVIDAVRAVFGVEPMTGKKVSTGERFLAAGFIIIPFVKVAKIEKFAKLARDNKAFKFTYEGYDEIFHLSKTEHIGKLRGEVIKLDGVMEKTIIYTKRSSSEAKVLRKEFNSSVRKSYLTNLVKDKSVIKELKNAGLKESDIQLMKNGKVPREYSVHHKLPLDDSGTNNFDNLMLIKDEPYHKVITNAQIQFSKKLKSGESVKVKFPIPDGNIYPK</sequence>
<evidence type="ECO:0000256" key="3">
    <source>
        <dbReference type="ARBA" id="ARBA00034117"/>
    </source>
</evidence>
<dbReference type="GO" id="GO:0005576">
    <property type="term" value="C:extracellular region"/>
    <property type="evidence" value="ECO:0007669"/>
    <property type="project" value="UniProtKB-SubCell"/>
</dbReference>
<feature type="domain" description="LXG" evidence="5">
    <location>
        <begin position="1"/>
        <end position="215"/>
    </location>
</feature>
<protein>
    <recommendedName>
        <fullName evidence="5">LXG domain-containing protein</fullName>
    </recommendedName>
</protein>
<dbReference type="InterPro" id="IPR052947">
    <property type="entry name" value="T6SS_Hcp1_domain"/>
</dbReference>
<evidence type="ECO:0000256" key="2">
    <source>
        <dbReference type="ARBA" id="ARBA00022525"/>
    </source>
</evidence>
<gene>
    <name evidence="6" type="ORF">HCJ38_14425</name>
</gene>
<dbReference type="SUPFAM" id="SSF54060">
    <property type="entry name" value="His-Me finger endonucleases"/>
    <property type="match status" value="1"/>
</dbReference>
<dbReference type="InterPro" id="IPR044925">
    <property type="entry name" value="His-Me_finger_sf"/>
</dbReference>
<dbReference type="InterPro" id="IPR006829">
    <property type="entry name" value="LXG_dom"/>
</dbReference>
<dbReference type="PANTHER" id="PTHR34319">
    <property type="entry name" value="MAJOR EXPORTED PROTEIN"/>
    <property type="match status" value="1"/>
</dbReference>
<evidence type="ECO:0000313" key="6">
    <source>
        <dbReference type="EMBL" id="MBC1490183.1"/>
    </source>
</evidence>
<reference evidence="6 7" key="1">
    <citation type="submission" date="2020-03" db="EMBL/GenBank/DDBJ databases">
        <title>Soil Listeria distribution.</title>
        <authorList>
            <person name="Liao J."/>
            <person name="Wiedmann M."/>
        </authorList>
    </citation>
    <scope>NUCLEOTIDE SEQUENCE [LARGE SCALE GENOMIC DNA]</scope>
    <source>
        <strain evidence="6 7">FSL L7-1554</strain>
    </source>
</reference>
<comment type="subcellular location">
    <subcellularLocation>
        <location evidence="1">Secreted</location>
    </subcellularLocation>
</comment>
<dbReference type="Pfam" id="PF04740">
    <property type="entry name" value="LXG"/>
    <property type="match status" value="1"/>
</dbReference>
<dbReference type="InterPro" id="IPR027797">
    <property type="entry name" value="PT-TG_dom"/>
</dbReference>
<evidence type="ECO:0000256" key="4">
    <source>
        <dbReference type="SAM" id="Coils"/>
    </source>
</evidence>
<dbReference type="RefSeq" id="WP_185381685.1">
    <property type="nucleotide sequence ID" value="NZ_JAASTW010000031.1"/>
</dbReference>
<dbReference type="AlphaFoldDB" id="A0A7X0XA54"/>
<dbReference type="Proteomes" id="UP000561617">
    <property type="component" value="Unassembled WGS sequence"/>
</dbReference>
<evidence type="ECO:0000313" key="7">
    <source>
        <dbReference type="Proteomes" id="UP000561617"/>
    </source>
</evidence>